<dbReference type="PROSITE" id="PS51318">
    <property type="entry name" value="TAT"/>
    <property type="match status" value="1"/>
</dbReference>
<keyword evidence="2" id="KW-0812">Transmembrane</keyword>
<feature type="region of interest" description="Disordered" evidence="1">
    <location>
        <begin position="455"/>
        <end position="478"/>
    </location>
</feature>
<reference evidence="3" key="2">
    <citation type="submission" date="2022-02" db="EMBL/GenBank/DDBJ databases">
        <authorList>
            <person name="Elcheninov A.G."/>
            <person name="Sorokin D.Y."/>
            <person name="Kublanov I.V."/>
        </authorList>
    </citation>
    <scope>NUCLEOTIDE SEQUENCE</scope>
    <source>
        <strain evidence="3">AArc-St2</strain>
    </source>
</reference>
<proteinExistence type="predicted"/>
<keyword evidence="2" id="KW-0472">Membrane</keyword>
<organism evidence="3 4">
    <name type="scientific">Natronocalculus amylovorans</name>
    <dbReference type="NCBI Taxonomy" id="2917812"/>
    <lineage>
        <taxon>Archaea</taxon>
        <taxon>Methanobacteriati</taxon>
        <taxon>Methanobacteriota</taxon>
        <taxon>Stenosarchaea group</taxon>
        <taxon>Halobacteria</taxon>
        <taxon>Halobacteriales</taxon>
        <taxon>Haloferacaceae</taxon>
        <taxon>Natronocalculus</taxon>
    </lineage>
</organism>
<gene>
    <name evidence="3" type="ORF">AArcSt2_12760</name>
</gene>
<protein>
    <recommendedName>
        <fullName evidence="5">SipW-cognate class signal peptide</fullName>
    </recommendedName>
</protein>
<dbReference type="InterPro" id="IPR006311">
    <property type="entry name" value="TAT_signal"/>
</dbReference>
<evidence type="ECO:0000313" key="4">
    <source>
        <dbReference type="Proteomes" id="UP001203207"/>
    </source>
</evidence>
<sequence>MTDDNSKTGLSRRKMLGGIGMIGVASAGAGLGTTAYFSDRTSFRDNHLEAGQLELFVDFKYYEDQGIRGIQEGDGTVAGHKLVEVSEDYYDVEYKDPVSIDLDDLKPGDFGKYKLCFNIHDNPAYLWLCGHLTENNLGKLNRPKKKAIAELKDEYDEDWYKDLDTESEEMDGFLGDALDVLVYYCDEDEHGEDFDQQVTKEDVEDDLIAHGSLKEVLADLKNGFPLDGNGELDSGVENRNCYDGTEYTAADNGEKENPCVCFQWSLSTEVGNEIQNDSVKFDLDFFAEQCRHNDGVTNPCITSEVVDGFGKNVLEAEKLWFSKARNGGSNTFELIVGDTDQDSDTSGFDYSSSAFTGEFTLTYDAASGQAEMTLANGDEQTVEYPVTTSDGNAISIVTRGNQSDHLSRVTNIRLNSSAPSGPDAVENEGSGETSLNLTDIDTSVSWTLTGEIEFEGLDNDPSASDENPAVYVDVLDAP</sequence>
<accession>A0AAE3K8Y9</accession>
<comment type="caution">
    <text evidence="3">The sequence shown here is derived from an EMBL/GenBank/DDBJ whole genome shotgun (WGS) entry which is preliminary data.</text>
</comment>
<evidence type="ECO:0008006" key="5">
    <source>
        <dbReference type="Google" id="ProtNLM"/>
    </source>
</evidence>
<keyword evidence="2" id="KW-1133">Transmembrane helix</keyword>
<keyword evidence="4" id="KW-1185">Reference proteome</keyword>
<reference evidence="3" key="1">
    <citation type="journal article" date="2022" name="Syst. Appl. Microbiol.">
        <title>Natronocalculus amylovorans gen. nov., sp. nov., and Natranaeroarchaeum aerophilus sp. nov., dominant culturable amylolytic natronoarchaea from hypersaline soda lakes in southwestern Siberia.</title>
        <authorList>
            <person name="Sorokin D.Y."/>
            <person name="Elcheninov A.G."/>
            <person name="Khizhniak T.V."/>
            <person name="Koenen M."/>
            <person name="Bale N.J."/>
            <person name="Damste J.S.S."/>
            <person name="Kublanov I.V."/>
        </authorList>
    </citation>
    <scope>NUCLEOTIDE SEQUENCE</scope>
    <source>
        <strain evidence="3">AArc-St2</strain>
    </source>
</reference>
<evidence type="ECO:0000313" key="3">
    <source>
        <dbReference type="EMBL" id="MCL9817812.1"/>
    </source>
</evidence>
<dbReference type="EMBL" id="JAKRVX010000006">
    <property type="protein sequence ID" value="MCL9817812.1"/>
    <property type="molecule type" value="Genomic_DNA"/>
</dbReference>
<feature type="region of interest" description="Disordered" evidence="1">
    <location>
        <begin position="414"/>
        <end position="436"/>
    </location>
</feature>
<evidence type="ECO:0000256" key="2">
    <source>
        <dbReference type="SAM" id="Phobius"/>
    </source>
</evidence>
<name>A0AAE3K8Y9_9EURY</name>
<feature type="transmembrane region" description="Helical" evidence="2">
    <location>
        <begin position="15"/>
        <end position="37"/>
    </location>
</feature>
<dbReference type="Proteomes" id="UP001203207">
    <property type="component" value="Unassembled WGS sequence"/>
</dbReference>
<dbReference type="AlphaFoldDB" id="A0AAE3K8Y9"/>
<dbReference type="RefSeq" id="WP_250585186.1">
    <property type="nucleotide sequence ID" value="NZ_JAKRVX010000006.1"/>
</dbReference>
<evidence type="ECO:0000256" key="1">
    <source>
        <dbReference type="SAM" id="MobiDB-lite"/>
    </source>
</evidence>